<dbReference type="Gene3D" id="3.30.420.150">
    <property type="entry name" value="Exopolyphosphatase. Domain 2"/>
    <property type="match status" value="1"/>
</dbReference>
<evidence type="ECO:0000256" key="4">
    <source>
        <dbReference type="PIRSR" id="PIRSR600407-2"/>
    </source>
</evidence>
<dbReference type="PROSITE" id="PS01238">
    <property type="entry name" value="GDA1_CD39_NTPASE"/>
    <property type="match status" value="1"/>
</dbReference>
<dbReference type="STRING" id="31234.E3M518"/>
<gene>
    <name evidence="8" type="ORF">CRE_10819</name>
</gene>
<dbReference type="GO" id="GO:0016020">
    <property type="term" value="C:membrane"/>
    <property type="evidence" value="ECO:0007669"/>
    <property type="project" value="TreeGrafter"/>
</dbReference>
<keyword evidence="4" id="KW-0547">Nucleotide-binding</keyword>
<dbReference type="InParanoid" id="E3M518"/>
<organism evidence="9">
    <name type="scientific">Caenorhabditis remanei</name>
    <name type="common">Caenorhabditis vulgaris</name>
    <dbReference type="NCBI Taxonomy" id="31234"/>
    <lineage>
        <taxon>Eukaryota</taxon>
        <taxon>Metazoa</taxon>
        <taxon>Ecdysozoa</taxon>
        <taxon>Nematoda</taxon>
        <taxon>Chromadorea</taxon>
        <taxon>Rhabditida</taxon>
        <taxon>Rhabditina</taxon>
        <taxon>Rhabditomorpha</taxon>
        <taxon>Rhabditoidea</taxon>
        <taxon>Rhabditidae</taxon>
        <taxon>Peloderinae</taxon>
        <taxon>Caenorhabditis</taxon>
    </lineage>
</organism>
<keyword evidence="2 5" id="KW-0378">Hydrolase</keyword>
<dbReference type="GO" id="GO:0005524">
    <property type="term" value="F:ATP binding"/>
    <property type="evidence" value="ECO:0007669"/>
    <property type="project" value="UniProtKB-KW"/>
</dbReference>
<evidence type="ECO:0000256" key="5">
    <source>
        <dbReference type="RuleBase" id="RU003833"/>
    </source>
</evidence>
<dbReference type="GO" id="GO:0006256">
    <property type="term" value="P:UDP catabolic process"/>
    <property type="evidence" value="ECO:0007669"/>
    <property type="project" value="TreeGrafter"/>
</dbReference>
<feature type="chain" id="PRO_5003176125" evidence="7">
    <location>
        <begin position="29"/>
        <end position="542"/>
    </location>
</feature>
<dbReference type="Gene3D" id="3.30.420.40">
    <property type="match status" value="1"/>
</dbReference>
<keyword evidence="6" id="KW-0812">Transmembrane</keyword>
<reference evidence="8" key="1">
    <citation type="submission" date="2007-07" db="EMBL/GenBank/DDBJ databases">
        <title>PCAP assembly of the Caenorhabditis remanei genome.</title>
        <authorList>
            <consortium name="The Caenorhabditis remanei Sequencing Consortium"/>
            <person name="Wilson R.K."/>
        </authorList>
    </citation>
    <scope>NUCLEOTIDE SEQUENCE [LARGE SCALE GENOMIC DNA]</scope>
    <source>
        <strain evidence="8">PB4641</strain>
    </source>
</reference>
<keyword evidence="6" id="KW-0472">Membrane</keyword>
<accession>E3M518</accession>
<dbReference type="AlphaFoldDB" id="E3M518"/>
<dbReference type="PANTHER" id="PTHR11782">
    <property type="entry name" value="ADENOSINE/GUANOSINE DIPHOSPHATASE"/>
    <property type="match status" value="1"/>
</dbReference>
<dbReference type="Pfam" id="PF01150">
    <property type="entry name" value="GDA1_CD39"/>
    <property type="match status" value="1"/>
</dbReference>
<evidence type="ECO:0000313" key="8">
    <source>
        <dbReference type="EMBL" id="EFO92139.1"/>
    </source>
</evidence>
<keyword evidence="6" id="KW-1133">Transmembrane helix</keyword>
<dbReference type="FunCoup" id="E3M518">
    <property type="interactions" value="1539"/>
</dbReference>
<dbReference type="GO" id="GO:0045134">
    <property type="term" value="F:UDP phosphatase activity"/>
    <property type="evidence" value="ECO:0007669"/>
    <property type="project" value="TreeGrafter"/>
</dbReference>
<keyword evidence="4" id="KW-0067">ATP-binding</keyword>
<dbReference type="InterPro" id="IPR000407">
    <property type="entry name" value="GDA1_CD39_NTPase"/>
</dbReference>
<keyword evidence="9" id="KW-1185">Reference proteome</keyword>
<feature type="transmembrane region" description="Helical" evidence="6">
    <location>
        <begin position="500"/>
        <end position="519"/>
    </location>
</feature>
<dbReference type="GO" id="GO:0017111">
    <property type="term" value="F:ribonucleoside triphosphate phosphatase activity"/>
    <property type="evidence" value="ECO:0007669"/>
    <property type="project" value="TreeGrafter"/>
</dbReference>
<dbReference type="HOGENOM" id="CLU_010246_6_1_1"/>
<feature type="signal peptide" evidence="7">
    <location>
        <begin position="1"/>
        <end position="28"/>
    </location>
</feature>
<dbReference type="PANTHER" id="PTHR11782:SF112">
    <property type="entry name" value="NUCLEOSIDE-TRIPHOSPHATASE NTP-1"/>
    <property type="match status" value="1"/>
</dbReference>
<dbReference type="GO" id="GO:0005794">
    <property type="term" value="C:Golgi apparatus"/>
    <property type="evidence" value="ECO:0007669"/>
    <property type="project" value="TreeGrafter"/>
</dbReference>
<evidence type="ECO:0000256" key="7">
    <source>
        <dbReference type="SAM" id="SignalP"/>
    </source>
</evidence>
<comment type="similarity">
    <text evidence="1 5">Belongs to the GDA1/CD39 NTPase family.</text>
</comment>
<feature type="active site" description="Proton acceptor" evidence="3">
    <location>
        <position position="194"/>
    </location>
</feature>
<dbReference type="eggNOG" id="KOG1386">
    <property type="taxonomic scope" value="Eukaryota"/>
</dbReference>
<dbReference type="GO" id="GO:0004382">
    <property type="term" value="F:GDP phosphatase activity"/>
    <property type="evidence" value="ECO:0007669"/>
    <property type="project" value="TreeGrafter"/>
</dbReference>
<dbReference type="Proteomes" id="UP000008281">
    <property type="component" value="Unassembled WGS sequence"/>
</dbReference>
<feature type="binding site" evidence="4">
    <location>
        <begin position="224"/>
        <end position="228"/>
    </location>
    <ligand>
        <name>ATP</name>
        <dbReference type="ChEBI" id="CHEBI:30616"/>
    </ligand>
</feature>
<protein>
    <submittedName>
        <fullName evidence="8">Uncharacterized protein</fullName>
    </submittedName>
</protein>
<evidence type="ECO:0000256" key="2">
    <source>
        <dbReference type="ARBA" id="ARBA00022801"/>
    </source>
</evidence>
<dbReference type="OrthoDB" id="6372431at2759"/>
<sequence>MRTLNVYGILLTITCILLILTILPSSIGSSQENHQRPTRSIVETKNDVKYGVICDAGSSGTRLFVYTLKPMNGGLTDIDTLIHENEPVVKKVTPGLSTFGDKPEQVIGNKSGQKIRKHLFFPEYLTPLLRFAEEHIPAHQLAETDLMIFATAGMRLIPEEQKIAIIENLQTGLKRVTNLKVTDSNIRVIDGAWEGIYSWIAVNYILGRFDKENEPKVGMIDMGGASVQIAFEIPKEEVYTGGNVYEINLGRSDQVTGYKYSIYSTTFLGYGANEGLKKYETSLVQSNHFEDSCSPKGLSKLIGEISVNGTGEWDTCLAQVSTLIGDKTLPSCTKPACFLHNVIAPAVNLSNVDLYGFSEYFYTTSNFGAQGDYHYEKFTNEVRKYCKKDWNDIQEGYKKHEFPNADFERLATNCFKAAWVTTVLHEGFNVDKTNHLFKVPSFFQHQTFYFLNFQSVLKIAGEEMQWALGAMLYHTRDLDFGIGLEQELEIIQSTQQISNFFSLLVILIFVLAAVLYRQLQADSMYKKYHYLRTDSKPDFLNV</sequence>
<name>E3M518_CAERE</name>
<keyword evidence="7" id="KW-0732">Signal</keyword>
<evidence type="ECO:0000313" key="9">
    <source>
        <dbReference type="Proteomes" id="UP000008281"/>
    </source>
</evidence>
<evidence type="ECO:0000256" key="3">
    <source>
        <dbReference type="PIRSR" id="PIRSR600407-1"/>
    </source>
</evidence>
<dbReference type="GO" id="GO:0046036">
    <property type="term" value="P:CTP metabolic process"/>
    <property type="evidence" value="ECO:0007669"/>
    <property type="project" value="TreeGrafter"/>
</dbReference>
<dbReference type="OMA" id="ENPFHRH"/>
<dbReference type="EMBL" id="DS268425">
    <property type="protein sequence ID" value="EFO92139.1"/>
    <property type="molecule type" value="Genomic_DNA"/>
</dbReference>
<proteinExistence type="inferred from homology"/>
<evidence type="ECO:0000256" key="6">
    <source>
        <dbReference type="SAM" id="Phobius"/>
    </source>
</evidence>
<evidence type="ECO:0000256" key="1">
    <source>
        <dbReference type="ARBA" id="ARBA00009283"/>
    </source>
</evidence>